<protein>
    <submittedName>
        <fullName evidence="1">Endonuclease/exonuclease/phosphatase</fullName>
    </submittedName>
</protein>
<reference evidence="1 2" key="1">
    <citation type="submission" date="2021-06" db="EMBL/GenBank/DDBJ databases">
        <title>Complete genome of Haloferula helveola possessing various polysaccharide degrading enzymes.</title>
        <authorList>
            <person name="Takami H."/>
            <person name="Huang C."/>
            <person name="Hamasaki K."/>
        </authorList>
    </citation>
    <scope>NUCLEOTIDE SEQUENCE [LARGE SCALE GENOMIC DNA]</scope>
    <source>
        <strain evidence="1 2">CN-1</strain>
    </source>
</reference>
<evidence type="ECO:0000313" key="1">
    <source>
        <dbReference type="EMBL" id="BCX46711.1"/>
    </source>
</evidence>
<keyword evidence="1" id="KW-0378">Hydrolase</keyword>
<name>A0ABN6GZJ0_9BACT</name>
<proteinExistence type="predicted"/>
<dbReference type="GO" id="GO:0004519">
    <property type="term" value="F:endonuclease activity"/>
    <property type="evidence" value="ECO:0007669"/>
    <property type="project" value="UniProtKB-KW"/>
</dbReference>
<accession>A0ABN6GZJ0</accession>
<keyword evidence="2" id="KW-1185">Reference proteome</keyword>
<dbReference type="Proteomes" id="UP001374893">
    <property type="component" value="Chromosome"/>
</dbReference>
<evidence type="ECO:0000313" key="2">
    <source>
        <dbReference type="Proteomes" id="UP001374893"/>
    </source>
</evidence>
<dbReference type="RefSeq" id="WP_338688560.1">
    <property type="nucleotide sequence ID" value="NZ_AP024702.1"/>
</dbReference>
<gene>
    <name evidence="1" type="ORF">HAHE_06190</name>
</gene>
<dbReference type="EMBL" id="AP024702">
    <property type="protein sequence ID" value="BCX46711.1"/>
    <property type="molecule type" value="Genomic_DNA"/>
</dbReference>
<keyword evidence="1" id="KW-0540">Nuclease</keyword>
<organism evidence="1 2">
    <name type="scientific">Haloferula helveola</name>
    <dbReference type="NCBI Taxonomy" id="490095"/>
    <lineage>
        <taxon>Bacteria</taxon>
        <taxon>Pseudomonadati</taxon>
        <taxon>Verrucomicrobiota</taxon>
        <taxon>Verrucomicrobiia</taxon>
        <taxon>Verrucomicrobiales</taxon>
        <taxon>Verrucomicrobiaceae</taxon>
        <taxon>Haloferula</taxon>
    </lineage>
</organism>
<keyword evidence="1" id="KW-0255">Endonuclease</keyword>
<sequence>MNLRFIALAVAASPSVLPGVTLLLEDFEDSTVGYTTSISETSDGSNDYFGRVAPDGISVGTNIVYSNLQGSGYFGGQDMDANGTGDPNAAGAQATITWTGIDITGYGNLRFSAFWAEDDDGTNEDWDSADDFVLVEFQIDGGGFQNLFAIENDGTTFNTAPLIDTDFDGIGDGAVITDSFTRYFSTISGTGSSLDLRITIDLDSGDEDIAFDNVMIESIPEPGIALLGSLGLLGLLRRRRSA</sequence>